<organism evidence="4 5">
    <name type="scientific">Solirubrobacter pauli</name>
    <dbReference type="NCBI Taxonomy" id="166793"/>
    <lineage>
        <taxon>Bacteria</taxon>
        <taxon>Bacillati</taxon>
        <taxon>Actinomycetota</taxon>
        <taxon>Thermoleophilia</taxon>
        <taxon>Solirubrobacterales</taxon>
        <taxon>Solirubrobacteraceae</taxon>
        <taxon>Solirubrobacter</taxon>
    </lineage>
</organism>
<dbReference type="PANTHER" id="PTHR32089">
    <property type="entry name" value="METHYL-ACCEPTING CHEMOTAXIS PROTEIN MCPB"/>
    <property type="match status" value="1"/>
</dbReference>
<dbReference type="EMBL" id="RBIL01000001">
    <property type="protein sequence ID" value="RKQ93723.1"/>
    <property type="molecule type" value="Genomic_DNA"/>
</dbReference>
<dbReference type="GO" id="GO:0016020">
    <property type="term" value="C:membrane"/>
    <property type="evidence" value="ECO:0007669"/>
    <property type="project" value="InterPro"/>
</dbReference>
<evidence type="ECO:0000256" key="1">
    <source>
        <dbReference type="ARBA" id="ARBA00023224"/>
    </source>
</evidence>
<feature type="domain" description="Methyl-accepting transducer" evidence="3">
    <location>
        <begin position="258"/>
        <end position="480"/>
    </location>
</feature>
<name>A0A660LIC3_9ACTN</name>
<dbReference type="Gene3D" id="1.10.490.10">
    <property type="entry name" value="Globins"/>
    <property type="match status" value="1"/>
</dbReference>
<dbReference type="InterPro" id="IPR012292">
    <property type="entry name" value="Globin/Proto"/>
</dbReference>
<evidence type="ECO:0000313" key="5">
    <source>
        <dbReference type="Proteomes" id="UP000278962"/>
    </source>
</evidence>
<dbReference type="InterPro" id="IPR009050">
    <property type="entry name" value="Globin-like_sf"/>
</dbReference>
<reference evidence="4 5" key="1">
    <citation type="submission" date="2018-10" db="EMBL/GenBank/DDBJ databases">
        <title>Genomic Encyclopedia of Archaeal and Bacterial Type Strains, Phase II (KMG-II): from individual species to whole genera.</title>
        <authorList>
            <person name="Goeker M."/>
        </authorList>
    </citation>
    <scope>NUCLEOTIDE SEQUENCE [LARGE SCALE GENOMIC DNA]</scope>
    <source>
        <strain evidence="4 5">DSM 14954</strain>
    </source>
</reference>
<dbReference type="Gene3D" id="1.10.287.950">
    <property type="entry name" value="Methyl-accepting chemotaxis protein"/>
    <property type="match status" value="1"/>
</dbReference>
<evidence type="ECO:0000259" key="3">
    <source>
        <dbReference type="PROSITE" id="PS50111"/>
    </source>
</evidence>
<dbReference type="PROSITE" id="PS50111">
    <property type="entry name" value="CHEMOTAXIS_TRANSDUC_2"/>
    <property type="match status" value="1"/>
</dbReference>
<dbReference type="GO" id="GO:0007165">
    <property type="term" value="P:signal transduction"/>
    <property type="evidence" value="ECO:0007669"/>
    <property type="project" value="UniProtKB-KW"/>
</dbReference>
<dbReference type="SUPFAM" id="SSF58104">
    <property type="entry name" value="Methyl-accepting chemotaxis protein (MCP) signaling domain"/>
    <property type="match status" value="1"/>
</dbReference>
<dbReference type="Pfam" id="PF11563">
    <property type="entry name" value="Protoglobin"/>
    <property type="match status" value="1"/>
</dbReference>
<dbReference type="AlphaFoldDB" id="A0A660LIC3"/>
<dbReference type="CDD" id="cd01068">
    <property type="entry name" value="globin_sensor"/>
    <property type="match status" value="1"/>
</dbReference>
<keyword evidence="1 2" id="KW-0807">Transducer</keyword>
<dbReference type="InterPro" id="IPR039379">
    <property type="entry name" value="Protoglobin_sensor_dom"/>
</dbReference>
<dbReference type="Pfam" id="PF00015">
    <property type="entry name" value="MCPsignal"/>
    <property type="match status" value="1"/>
</dbReference>
<dbReference type="InterPro" id="IPR044398">
    <property type="entry name" value="Globin-sensor_dom"/>
</dbReference>
<proteinExistence type="predicted"/>
<evidence type="ECO:0000256" key="2">
    <source>
        <dbReference type="PROSITE-ProRule" id="PRU00284"/>
    </source>
</evidence>
<dbReference type="OrthoDB" id="5190900at2"/>
<dbReference type="PANTHER" id="PTHR32089:SF112">
    <property type="entry name" value="LYSOZYME-LIKE PROTEIN-RELATED"/>
    <property type="match status" value="1"/>
</dbReference>
<dbReference type="GO" id="GO:0020037">
    <property type="term" value="F:heme binding"/>
    <property type="evidence" value="ECO:0007669"/>
    <property type="project" value="InterPro"/>
</dbReference>
<dbReference type="RefSeq" id="WP_121252105.1">
    <property type="nucleotide sequence ID" value="NZ_RBIL01000001.1"/>
</dbReference>
<evidence type="ECO:0000313" key="4">
    <source>
        <dbReference type="EMBL" id="RKQ93723.1"/>
    </source>
</evidence>
<dbReference type="InterPro" id="IPR004089">
    <property type="entry name" value="MCPsignal_dom"/>
</dbReference>
<sequence>MTGDEMKPSAASLYQIDERGLELRRTYMGMTAAELELLGGMQAWAERNADAIGAKLAQHTFGHASAGQFLADYSSGKGIRVADLQRGWGAAQAGHFKAIFGEAAKPGGFGVSYFESLLGVGALHSRINLPLKWFLGTYPVFVDLVHEAMLADVPEPARVAKKGLGRRATDGIDFRVIADAERAISRIFNYDSQAIVESFYYDTFTAMGVNLKTMGQAGPGRDISDLFADVRNTMHATLKSFNDSTFVVQEMCSGMNRSLSETGQAVNELALSAQRVAEGAARQADVATQGRSAVDQASAAASGATELSREGIEAAIEATTSLNDARTRIEEAATAITALAARSEQVGGIVEAIQEISSQTNLLALNAAIEAARAGEKGKGFAVVAEEVRRLAERAAQSAADAGGIIAGIQAETNDAVELVRDAASRTHAGTESSDRARITLEEIDGAVGRITLELGGMSQLTSDIAEYAEETAASAEEMSATTQQTNASTQEIVSSVSQLSAQSEALSELTKQLELA</sequence>
<dbReference type="SUPFAM" id="SSF46458">
    <property type="entry name" value="Globin-like"/>
    <property type="match status" value="1"/>
</dbReference>
<comment type="caution">
    <text evidence="4">The sequence shown here is derived from an EMBL/GenBank/DDBJ whole genome shotgun (WGS) entry which is preliminary data.</text>
</comment>
<gene>
    <name evidence="4" type="ORF">C8N24_3594</name>
</gene>
<keyword evidence="5" id="KW-1185">Reference proteome</keyword>
<accession>A0A660LIC3</accession>
<dbReference type="Proteomes" id="UP000278962">
    <property type="component" value="Unassembled WGS sequence"/>
</dbReference>
<protein>
    <submittedName>
        <fullName evidence="4">Methyl-accepting chemotaxis protein</fullName>
    </submittedName>
</protein>
<dbReference type="GO" id="GO:0019825">
    <property type="term" value="F:oxygen binding"/>
    <property type="evidence" value="ECO:0007669"/>
    <property type="project" value="InterPro"/>
</dbReference>
<dbReference type="SMART" id="SM00283">
    <property type="entry name" value="MA"/>
    <property type="match status" value="1"/>
</dbReference>